<accession>A0ABQ2XX68</accession>
<protein>
    <recommendedName>
        <fullName evidence="3">Transposase</fullName>
    </recommendedName>
</protein>
<dbReference type="RefSeq" id="WP_190055135.1">
    <property type="nucleotide sequence ID" value="NZ_BMWC01000032.1"/>
</dbReference>
<comment type="caution">
    <text evidence="1">The sequence shown here is derived from an EMBL/GenBank/DDBJ whole genome shotgun (WGS) entry which is preliminary data.</text>
</comment>
<sequence length="98" mass="10519">MPLTARRYGHGTLDATLDGLGAGMAGEAVYRVRQRPGPTCTDCGLPVHAKVSGRSGRFFAHDRRSTTCAAAGETEEHRSLKRTLSAAVRQAGHQASWR</sequence>
<dbReference type="Proteomes" id="UP000617743">
    <property type="component" value="Unassembled WGS sequence"/>
</dbReference>
<evidence type="ECO:0000313" key="1">
    <source>
        <dbReference type="EMBL" id="GGX37168.1"/>
    </source>
</evidence>
<dbReference type="EMBL" id="BMWC01000032">
    <property type="protein sequence ID" value="GGX37168.1"/>
    <property type="molecule type" value="Genomic_DNA"/>
</dbReference>
<organism evidence="1 2">
    <name type="scientific">Streptomyces lomondensis</name>
    <dbReference type="NCBI Taxonomy" id="68229"/>
    <lineage>
        <taxon>Bacteria</taxon>
        <taxon>Bacillati</taxon>
        <taxon>Actinomycetota</taxon>
        <taxon>Actinomycetes</taxon>
        <taxon>Kitasatosporales</taxon>
        <taxon>Streptomycetaceae</taxon>
        <taxon>Streptomyces</taxon>
    </lineage>
</organism>
<evidence type="ECO:0008006" key="3">
    <source>
        <dbReference type="Google" id="ProtNLM"/>
    </source>
</evidence>
<proteinExistence type="predicted"/>
<reference evidence="2" key="1">
    <citation type="journal article" date="2019" name="Int. J. Syst. Evol. Microbiol.">
        <title>The Global Catalogue of Microorganisms (GCM) 10K type strain sequencing project: providing services to taxonomists for standard genome sequencing and annotation.</title>
        <authorList>
            <consortium name="The Broad Institute Genomics Platform"/>
            <consortium name="The Broad Institute Genome Sequencing Center for Infectious Disease"/>
            <person name="Wu L."/>
            <person name="Ma J."/>
        </authorList>
    </citation>
    <scope>NUCLEOTIDE SEQUENCE [LARGE SCALE GENOMIC DNA]</scope>
    <source>
        <strain evidence="2">JCM 4866</strain>
    </source>
</reference>
<gene>
    <name evidence="1" type="ORF">GCM10010383_78950</name>
</gene>
<keyword evidence="2" id="KW-1185">Reference proteome</keyword>
<name>A0ABQ2XX68_9ACTN</name>
<evidence type="ECO:0000313" key="2">
    <source>
        <dbReference type="Proteomes" id="UP000617743"/>
    </source>
</evidence>